<dbReference type="RefSeq" id="WP_276239290.1">
    <property type="nucleotide sequence ID" value="NZ_CP119989.1"/>
</dbReference>
<evidence type="ECO:0000313" key="3">
    <source>
        <dbReference type="EMBL" id="MFC7096233.1"/>
    </source>
</evidence>
<evidence type="ECO:0000259" key="2">
    <source>
        <dbReference type="Pfam" id="PF18545"/>
    </source>
</evidence>
<dbReference type="AlphaFoldDB" id="A0ABD5WUR8"/>
<name>A0ABD5WUR8_9EURY</name>
<keyword evidence="4" id="KW-1185">Reference proteome</keyword>
<dbReference type="GeneID" id="79269881"/>
<feature type="domain" description="Halobacterial output" evidence="2">
    <location>
        <begin position="25"/>
        <end position="94"/>
    </location>
</feature>
<dbReference type="Pfam" id="PF18545">
    <property type="entry name" value="HalOD1"/>
    <property type="match status" value="1"/>
</dbReference>
<evidence type="ECO:0000256" key="1">
    <source>
        <dbReference type="SAM" id="MobiDB-lite"/>
    </source>
</evidence>
<reference evidence="3 4" key="1">
    <citation type="journal article" date="2019" name="Int. J. Syst. Evol. Microbiol.">
        <title>The Global Catalogue of Microorganisms (GCM) 10K type strain sequencing project: providing services to taxonomists for standard genome sequencing and annotation.</title>
        <authorList>
            <consortium name="The Broad Institute Genomics Platform"/>
            <consortium name="The Broad Institute Genome Sequencing Center for Infectious Disease"/>
            <person name="Wu L."/>
            <person name="Ma J."/>
        </authorList>
    </citation>
    <scope>NUCLEOTIDE SEQUENCE [LARGE SCALE GENOMIC DNA]</scope>
    <source>
        <strain evidence="3 4">DT55</strain>
    </source>
</reference>
<proteinExistence type="predicted"/>
<evidence type="ECO:0000313" key="4">
    <source>
        <dbReference type="Proteomes" id="UP001596388"/>
    </source>
</evidence>
<gene>
    <name evidence="3" type="ORF">ACFQKD_02860</name>
</gene>
<organism evidence="3 4">
    <name type="scientific">Halobaculum marinum</name>
    <dbReference type="NCBI Taxonomy" id="3031996"/>
    <lineage>
        <taxon>Archaea</taxon>
        <taxon>Methanobacteriati</taxon>
        <taxon>Methanobacteriota</taxon>
        <taxon>Stenosarchaea group</taxon>
        <taxon>Halobacteria</taxon>
        <taxon>Halobacteriales</taxon>
        <taxon>Haloferacaceae</taxon>
        <taxon>Halobaculum</taxon>
    </lineage>
</organism>
<feature type="region of interest" description="Disordered" evidence="1">
    <location>
        <begin position="1"/>
        <end position="21"/>
    </location>
</feature>
<dbReference type="InterPro" id="IPR040624">
    <property type="entry name" value="HalOD1"/>
</dbReference>
<dbReference type="Proteomes" id="UP001596388">
    <property type="component" value="Unassembled WGS sequence"/>
</dbReference>
<comment type="caution">
    <text evidence="3">The sequence shown here is derived from an EMBL/GenBank/DDBJ whole genome shotgun (WGS) entry which is preliminary data.</text>
</comment>
<sequence length="98" mass="10210">MSGRTAADATDSQSRYSTFDPDAGEISVDVAHAVADASGRDPALMEPLANAIDPDALNALVGTSRSPGSGWAEVTFEYLDYTVTVCSDGVLTLDPRTD</sequence>
<dbReference type="EMBL" id="JBHTAG010000002">
    <property type="protein sequence ID" value="MFC7096233.1"/>
    <property type="molecule type" value="Genomic_DNA"/>
</dbReference>
<accession>A0ABD5WUR8</accession>
<protein>
    <submittedName>
        <fullName evidence="3">HalOD1 output domain-containing protein</fullName>
    </submittedName>
</protein>